<sequence>MKVEYAILTVIFLDLVIASPTVKDDGHENLEGTHQESFFIYKNGECDWIDPDCKSWDFFSCECKDTNYVSQSSYGDNLPNTDNNSLSYRRLKIGGNWIKCNKPDNPNCLNWNETTCKCEGEKTCEHFDPTCIKWD</sequence>
<proteinExistence type="predicted"/>
<comment type="caution">
    <text evidence="2">The sequence shown here is derived from an EMBL/GenBank/DDBJ whole genome shotgun (WGS) entry which is preliminary data.</text>
</comment>
<evidence type="ECO:0000313" key="3">
    <source>
        <dbReference type="Proteomes" id="UP001147760"/>
    </source>
</evidence>
<feature type="signal peptide" evidence="1">
    <location>
        <begin position="1"/>
        <end position="18"/>
    </location>
</feature>
<dbReference type="OrthoDB" id="4434228at2759"/>
<dbReference type="AlphaFoldDB" id="A0A9W9WPJ5"/>
<reference evidence="2" key="2">
    <citation type="journal article" date="2023" name="IMA Fungus">
        <title>Comparative genomic study of the Penicillium genus elucidates a diverse pangenome and 15 lateral gene transfer events.</title>
        <authorList>
            <person name="Petersen C."/>
            <person name="Sorensen T."/>
            <person name="Nielsen M.R."/>
            <person name="Sondergaard T.E."/>
            <person name="Sorensen J.L."/>
            <person name="Fitzpatrick D.A."/>
            <person name="Frisvad J.C."/>
            <person name="Nielsen K.L."/>
        </authorList>
    </citation>
    <scope>NUCLEOTIDE SEQUENCE</scope>
    <source>
        <strain evidence="2">IBT 17660</strain>
    </source>
</reference>
<evidence type="ECO:0000313" key="2">
    <source>
        <dbReference type="EMBL" id="KAJ5471325.1"/>
    </source>
</evidence>
<accession>A0A9W9WPJ5</accession>
<keyword evidence="1" id="KW-0732">Signal</keyword>
<protein>
    <submittedName>
        <fullName evidence="2">Uncharacterized protein</fullName>
    </submittedName>
</protein>
<name>A0A9W9WPJ5_9EURO</name>
<keyword evidence="3" id="KW-1185">Reference proteome</keyword>
<feature type="chain" id="PRO_5040761413" evidence="1">
    <location>
        <begin position="19"/>
        <end position="135"/>
    </location>
</feature>
<organism evidence="2 3">
    <name type="scientific">Penicillium desertorum</name>
    <dbReference type="NCBI Taxonomy" id="1303715"/>
    <lineage>
        <taxon>Eukaryota</taxon>
        <taxon>Fungi</taxon>
        <taxon>Dikarya</taxon>
        <taxon>Ascomycota</taxon>
        <taxon>Pezizomycotina</taxon>
        <taxon>Eurotiomycetes</taxon>
        <taxon>Eurotiomycetidae</taxon>
        <taxon>Eurotiales</taxon>
        <taxon>Aspergillaceae</taxon>
        <taxon>Penicillium</taxon>
    </lineage>
</organism>
<evidence type="ECO:0000256" key="1">
    <source>
        <dbReference type="SAM" id="SignalP"/>
    </source>
</evidence>
<gene>
    <name evidence="2" type="ORF">N7530_008682</name>
</gene>
<dbReference type="Proteomes" id="UP001147760">
    <property type="component" value="Unassembled WGS sequence"/>
</dbReference>
<dbReference type="EMBL" id="JAPWDO010000005">
    <property type="protein sequence ID" value="KAJ5471325.1"/>
    <property type="molecule type" value="Genomic_DNA"/>
</dbReference>
<reference evidence="2" key="1">
    <citation type="submission" date="2022-12" db="EMBL/GenBank/DDBJ databases">
        <authorList>
            <person name="Petersen C."/>
        </authorList>
    </citation>
    <scope>NUCLEOTIDE SEQUENCE</scope>
    <source>
        <strain evidence="2">IBT 17660</strain>
    </source>
</reference>